<gene>
    <name evidence="5" type="ORF">HHU12_16775</name>
</gene>
<dbReference type="InterPro" id="IPR009722">
    <property type="entry name" value="YjiK/CarP"/>
</dbReference>
<dbReference type="RefSeq" id="WP_169657901.1">
    <property type="nucleotide sequence ID" value="NZ_JABANE010000045.1"/>
</dbReference>
<comment type="caution">
    <text evidence="5">The sequence shown here is derived from an EMBL/GenBank/DDBJ whole genome shotgun (WGS) entry which is preliminary data.</text>
</comment>
<dbReference type="PROSITE" id="PS51257">
    <property type="entry name" value="PROKAR_LIPOPROTEIN"/>
    <property type="match status" value="1"/>
</dbReference>
<protein>
    <submittedName>
        <fullName evidence="5">Uncharacterized protein</fullName>
    </submittedName>
</protein>
<dbReference type="AlphaFoldDB" id="A0A7X9RVU2"/>
<organism evidence="5 6">
    <name type="scientific">Flammeovirga aprica JL-4</name>
    <dbReference type="NCBI Taxonomy" id="694437"/>
    <lineage>
        <taxon>Bacteria</taxon>
        <taxon>Pseudomonadati</taxon>
        <taxon>Bacteroidota</taxon>
        <taxon>Cytophagia</taxon>
        <taxon>Cytophagales</taxon>
        <taxon>Flammeovirgaceae</taxon>
        <taxon>Flammeovirga</taxon>
    </lineage>
</organism>
<evidence type="ECO:0000313" key="5">
    <source>
        <dbReference type="EMBL" id="NME69635.1"/>
    </source>
</evidence>
<dbReference type="Proteomes" id="UP000576082">
    <property type="component" value="Unassembled WGS sequence"/>
</dbReference>
<dbReference type="InterPro" id="IPR015943">
    <property type="entry name" value="WD40/YVTN_repeat-like_dom_sf"/>
</dbReference>
<dbReference type="GO" id="GO:0005886">
    <property type="term" value="C:plasma membrane"/>
    <property type="evidence" value="ECO:0007669"/>
    <property type="project" value="UniProtKB-SubCell"/>
</dbReference>
<keyword evidence="3" id="KW-0472">Membrane</keyword>
<dbReference type="SUPFAM" id="SSF63825">
    <property type="entry name" value="YWTD domain"/>
    <property type="match status" value="1"/>
</dbReference>
<reference evidence="5 6" key="1">
    <citation type="submission" date="2020-04" db="EMBL/GenBank/DDBJ databases">
        <title>Flammeovirga sp. SR4, a novel species isolated from seawater.</title>
        <authorList>
            <person name="Wang X."/>
        </authorList>
    </citation>
    <scope>NUCLEOTIDE SEQUENCE [LARGE SCALE GENOMIC DNA]</scope>
    <source>
        <strain evidence="5 6">ATCC 23126</strain>
    </source>
</reference>
<keyword evidence="2" id="KW-1003">Cell membrane</keyword>
<accession>A0A7X9RVU2</accession>
<evidence type="ECO:0000256" key="1">
    <source>
        <dbReference type="ARBA" id="ARBA00004236"/>
    </source>
</evidence>
<dbReference type="EMBL" id="JABANE010000045">
    <property type="protein sequence ID" value="NME69635.1"/>
    <property type="molecule type" value="Genomic_DNA"/>
</dbReference>
<keyword evidence="4" id="KW-0732">Signal</keyword>
<dbReference type="Gene3D" id="2.130.10.10">
    <property type="entry name" value="YVTN repeat-like/Quinoprotein amine dehydrogenase"/>
    <property type="match status" value="1"/>
</dbReference>
<keyword evidence="6" id="KW-1185">Reference proteome</keyword>
<evidence type="ECO:0000256" key="2">
    <source>
        <dbReference type="ARBA" id="ARBA00022475"/>
    </source>
</evidence>
<feature type="signal peptide" evidence="4">
    <location>
        <begin position="1"/>
        <end position="18"/>
    </location>
</feature>
<feature type="chain" id="PRO_5031502374" evidence="4">
    <location>
        <begin position="19"/>
        <end position="273"/>
    </location>
</feature>
<name>A0A7X9RVU2_9BACT</name>
<dbReference type="Pfam" id="PF06977">
    <property type="entry name" value="SdiA-regulated"/>
    <property type="match status" value="1"/>
</dbReference>
<comment type="subcellular location">
    <subcellularLocation>
        <location evidence="1">Cell membrane</location>
    </subcellularLocation>
</comment>
<evidence type="ECO:0000256" key="4">
    <source>
        <dbReference type="SAM" id="SignalP"/>
    </source>
</evidence>
<evidence type="ECO:0000256" key="3">
    <source>
        <dbReference type="ARBA" id="ARBA00023136"/>
    </source>
</evidence>
<proteinExistence type="predicted"/>
<sequence>MKYILLLFIIISSFTSCAQNKTETKGRFDTPKNKWFLPYQLEEISGLAWHSKNTIATVNDEKGKIYLYNIKKEEIVKTISFGKKGDYEGIAYAKPFFYVINSKGKLYIINEENDNVDKYQLPFTVENDVEGLCTFGNKHLLVALKGRGGLNGKKADFKGIYKVSIEDLSDVQLAYKIPKGKNTGPSGVFYDKKHNQVIVLSHRSKEIFFIDTASDEINANSGGVNSSSSGNIEVVKIKRSIFEQPEGICISPDGRLFISNEMGDNLKANLLEF</sequence>
<evidence type="ECO:0000313" key="6">
    <source>
        <dbReference type="Proteomes" id="UP000576082"/>
    </source>
</evidence>